<evidence type="ECO:0008006" key="3">
    <source>
        <dbReference type="Google" id="ProtNLM"/>
    </source>
</evidence>
<dbReference type="EMBL" id="PEBD01000002">
    <property type="protein sequence ID" value="PHV69092.1"/>
    <property type="molecule type" value="Genomic_DNA"/>
</dbReference>
<dbReference type="Pfam" id="PF11927">
    <property type="entry name" value="HODM_asu-like"/>
    <property type="match status" value="1"/>
</dbReference>
<proteinExistence type="predicted"/>
<dbReference type="RefSeq" id="WP_099380957.1">
    <property type="nucleotide sequence ID" value="NZ_PEBD01000002.1"/>
</dbReference>
<dbReference type="Proteomes" id="UP000225108">
    <property type="component" value="Unassembled WGS sequence"/>
</dbReference>
<evidence type="ECO:0000313" key="1">
    <source>
        <dbReference type="EMBL" id="PHV69092.1"/>
    </source>
</evidence>
<organism evidence="1 2">
    <name type="scientific">Williamsia marianensis</name>
    <dbReference type="NCBI Taxonomy" id="85044"/>
    <lineage>
        <taxon>Bacteria</taxon>
        <taxon>Bacillati</taxon>
        <taxon>Actinomycetota</taxon>
        <taxon>Actinomycetes</taxon>
        <taxon>Mycobacteriales</taxon>
        <taxon>Nocardiaceae</taxon>
        <taxon>Williamsia</taxon>
    </lineage>
</organism>
<accession>A0A2G3PVM7</accession>
<sequence>MTAAAVFTQNDIENFPFPFPKDQYRYSANVEPTGQKASTVAGSWGEHRVVIDAHYRRELDERSRILAADPTRSQCLPHMIPAAWDAMLTLMHELADGYPQHMTLERVAAEPASYRWRNALLDIDETFTFGVAETLPTDPLNYICSQIQEDVVLLDQRDDQMWGDAGVVTFAADWSFGFDVGMSFLQIHGPVPRLHSEKIATRAHEFIKRLQPAQSYRRTNWTLTVDGKLDTSTETYPEWGKDRRTLAEGPLEDVGDRLFLRTEVQHLIRLPQSNAVMFLIRTYLLPFKAIATIPEWADRLYRVLEDLPVDMADYKGITRTRGPGLQWLRTHGPVVP</sequence>
<evidence type="ECO:0000313" key="2">
    <source>
        <dbReference type="Proteomes" id="UP000225108"/>
    </source>
</evidence>
<name>A0A2G3PVM7_WILMA</name>
<reference evidence="1 2" key="1">
    <citation type="submission" date="2017-10" db="EMBL/GenBank/DDBJ databases">
        <title>The draft genome sequence of Williamsia sp. BULT 1.1 isolated from the semi-arid grassland soils from South Africa.</title>
        <authorList>
            <person name="Kabwe M.H."/>
            <person name="Govender N."/>
            <person name="Mutseka Lunga P."/>
            <person name="Vikram S."/>
            <person name="Makhalanyane T.P."/>
        </authorList>
    </citation>
    <scope>NUCLEOTIDE SEQUENCE [LARGE SCALE GENOMIC DNA]</scope>
    <source>
        <strain evidence="1 2">BULT 1.1</strain>
    </source>
</reference>
<comment type="caution">
    <text evidence="1">The sequence shown here is derived from an EMBL/GenBank/DDBJ whole genome shotgun (WGS) entry which is preliminary data.</text>
</comment>
<protein>
    <recommendedName>
        <fullName evidence="3">DUF3445 domain-containing protein</fullName>
    </recommendedName>
</protein>
<gene>
    <name evidence="1" type="ORF">CSW57_00210</name>
</gene>
<dbReference type="AlphaFoldDB" id="A0A2G3PVM7"/>
<dbReference type="InterPro" id="IPR021848">
    <property type="entry name" value="HODM_asu-like"/>
</dbReference>